<name>A0A183EJ13_9BILA</name>
<dbReference type="WBParaSite" id="GPUH_0002097901-mRNA-1">
    <property type="protein sequence ID" value="GPUH_0002097901-mRNA-1"/>
    <property type="gene ID" value="GPUH_0002097901"/>
</dbReference>
<keyword evidence="1" id="KW-0472">Membrane</keyword>
<keyword evidence="4" id="KW-1185">Reference proteome</keyword>
<reference evidence="5" key="1">
    <citation type="submission" date="2016-06" db="UniProtKB">
        <authorList>
            <consortium name="WormBaseParasite"/>
        </authorList>
    </citation>
    <scope>IDENTIFICATION</scope>
</reference>
<evidence type="ECO:0000256" key="2">
    <source>
        <dbReference type="SAM" id="SignalP"/>
    </source>
</evidence>
<feature type="signal peptide" evidence="2">
    <location>
        <begin position="1"/>
        <end position="22"/>
    </location>
</feature>
<feature type="chain" id="PRO_5043139177" evidence="2">
    <location>
        <begin position="23"/>
        <end position="339"/>
    </location>
</feature>
<evidence type="ECO:0000313" key="4">
    <source>
        <dbReference type="Proteomes" id="UP000271098"/>
    </source>
</evidence>
<dbReference type="EMBL" id="UYRT01091537">
    <property type="protein sequence ID" value="VDN37195.1"/>
    <property type="molecule type" value="Genomic_DNA"/>
</dbReference>
<reference evidence="3 4" key="2">
    <citation type="submission" date="2018-11" db="EMBL/GenBank/DDBJ databases">
        <authorList>
            <consortium name="Pathogen Informatics"/>
        </authorList>
    </citation>
    <scope>NUCLEOTIDE SEQUENCE [LARGE SCALE GENOMIC DNA]</scope>
</reference>
<evidence type="ECO:0000313" key="3">
    <source>
        <dbReference type="EMBL" id="VDN37195.1"/>
    </source>
</evidence>
<keyword evidence="1" id="KW-0812">Transmembrane</keyword>
<dbReference type="AlphaFoldDB" id="A0A183EJ13"/>
<keyword evidence="1" id="KW-1133">Transmembrane helix</keyword>
<organism evidence="5">
    <name type="scientific">Gongylonema pulchrum</name>
    <dbReference type="NCBI Taxonomy" id="637853"/>
    <lineage>
        <taxon>Eukaryota</taxon>
        <taxon>Metazoa</taxon>
        <taxon>Ecdysozoa</taxon>
        <taxon>Nematoda</taxon>
        <taxon>Chromadorea</taxon>
        <taxon>Rhabditida</taxon>
        <taxon>Spirurina</taxon>
        <taxon>Spiruromorpha</taxon>
        <taxon>Spiruroidea</taxon>
        <taxon>Gongylonematidae</taxon>
        <taxon>Gongylonema</taxon>
    </lineage>
</organism>
<evidence type="ECO:0000256" key="1">
    <source>
        <dbReference type="SAM" id="Phobius"/>
    </source>
</evidence>
<dbReference type="Proteomes" id="UP000271098">
    <property type="component" value="Unassembled WGS sequence"/>
</dbReference>
<protein>
    <submittedName>
        <fullName evidence="5">Thioredoxin domain-containing protein</fullName>
    </submittedName>
</protein>
<dbReference type="OrthoDB" id="5818751at2759"/>
<feature type="transmembrane region" description="Helical" evidence="1">
    <location>
        <begin position="309"/>
        <end position="331"/>
    </location>
</feature>
<proteinExistence type="predicted"/>
<accession>A0A183EJ13</accession>
<gene>
    <name evidence="3" type="ORF">GPUH_LOCUS20957</name>
</gene>
<evidence type="ECO:0000313" key="5">
    <source>
        <dbReference type="WBParaSite" id="GPUH_0002097901-mRNA-1"/>
    </source>
</evidence>
<sequence length="339" mass="38421">MVIVRCALYLIVVWSATGAGAARSWSRHFGTEIHLLSSSKNAVFDRRTRRLVDTIEQKLTLNGRLVILLCARRCYPAQSEIPRWIREFSDQHNMTALGEQFTYQFYDNRRSSALFNDVAIRNSSQAHLVYVVDGRLFRYNGNLSNKEEFLSFLRAHEAGGTEIISNWQQLETVISNAQCPMPHYQLVVRAFDGVANYSFFEMIAPLPMDMYIELYTRLPELPFVCQLILLLQNNGYVWISADADVHEVTTFSSAVDEDLIIEVESLENAGCTESSSASWYPIRSELTMLERDYLREHEQSSALESEPSYILVGATGGIAVVALAISIFWGLNGSTFARQ</sequence>
<keyword evidence="2" id="KW-0732">Signal</keyword>